<comment type="caution">
    <text evidence="2">The sequence shown here is derived from an EMBL/GenBank/DDBJ whole genome shotgun (WGS) entry which is preliminary data.</text>
</comment>
<dbReference type="AlphaFoldDB" id="A0A9P6CD03"/>
<reference evidence="2" key="1">
    <citation type="submission" date="2020-11" db="EMBL/GenBank/DDBJ databases">
        <authorList>
            <consortium name="DOE Joint Genome Institute"/>
            <person name="Ahrendt S."/>
            <person name="Riley R."/>
            <person name="Andreopoulos W."/>
            <person name="Labutti K."/>
            <person name="Pangilinan J."/>
            <person name="Ruiz-Duenas F.J."/>
            <person name="Barrasa J.M."/>
            <person name="Sanchez-Garcia M."/>
            <person name="Camarero S."/>
            <person name="Miyauchi S."/>
            <person name="Serrano A."/>
            <person name="Linde D."/>
            <person name="Babiker R."/>
            <person name="Drula E."/>
            <person name="Ayuso-Fernandez I."/>
            <person name="Pacheco R."/>
            <person name="Padilla G."/>
            <person name="Ferreira P."/>
            <person name="Barriuso J."/>
            <person name="Kellner H."/>
            <person name="Castanera R."/>
            <person name="Alfaro M."/>
            <person name="Ramirez L."/>
            <person name="Pisabarro A.G."/>
            <person name="Kuo A."/>
            <person name="Tritt A."/>
            <person name="Lipzen A."/>
            <person name="He G."/>
            <person name="Yan M."/>
            <person name="Ng V."/>
            <person name="Cullen D."/>
            <person name="Martin F."/>
            <person name="Rosso M.-N."/>
            <person name="Henrissat B."/>
            <person name="Hibbett D."/>
            <person name="Martinez A.T."/>
            <person name="Grigoriev I.V."/>
        </authorList>
    </citation>
    <scope>NUCLEOTIDE SEQUENCE</scope>
    <source>
        <strain evidence="2">CBS 247.69</strain>
    </source>
</reference>
<dbReference type="Proteomes" id="UP000807353">
    <property type="component" value="Unassembled WGS sequence"/>
</dbReference>
<evidence type="ECO:0000313" key="2">
    <source>
        <dbReference type="EMBL" id="KAF9456518.1"/>
    </source>
</evidence>
<name>A0A9P6CD03_9AGAR</name>
<feature type="transmembrane region" description="Helical" evidence="1">
    <location>
        <begin position="12"/>
        <end position="36"/>
    </location>
</feature>
<gene>
    <name evidence="2" type="ORF">BDZ94DRAFT_1275398</name>
</gene>
<dbReference type="OrthoDB" id="3065653at2759"/>
<keyword evidence="1" id="KW-0812">Transmembrane</keyword>
<evidence type="ECO:0000313" key="3">
    <source>
        <dbReference type="Proteomes" id="UP000807353"/>
    </source>
</evidence>
<protein>
    <recommendedName>
        <fullName evidence="4">Transmembrane protein</fullName>
    </recommendedName>
</protein>
<evidence type="ECO:0008006" key="4">
    <source>
        <dbReference type="Google" id="ProtNLM"/>
    </source>
</evidence>
<keyword evidence="3" id="KW-1185">Reference proteome</keyword>
<feature type="transmembrane region" description="Helical" evidence="1">
    <location>
        <begin position="81"/>
        <end position="98"/>
    </location>
</feature>
<evidence type="ECO:0000256" key="1">
    <source>
        <dbReference type="SAM" id="Phobius"/>
    </source>
</evidence>
<keyword evidence="1" id="KW-0472">Membrane</keyword>
<sequence>MESSISAAFLKARSIGLCCLVFIDFLWIISLCFVVFTWWDVLDHPQKSLIILMLVANTASAVILLILLLVEFRPWLDAARILLLLVVHIGTASAFIYWSPRVKCLTETPDQEGVCRLIIVYLLIASWFIPGILVTYAAGLAVMVWKRSRSTLVKTFSSLDEETITQLQRPSRIAITDLVAYPSSSTSPIHMLEISDTKLSLVSDDTKDSQASVAKRLSKPSPMKYF</sequence>
<accession>A0A9P6CD03</accession>
<feature type="transmembrane region" description="Helical" evidence="1">
    <location>
        <begin position="118"/>
        <end position="145"/>
    </location>
</feature>
<keyword evidence="1" id="KW-1133">Transmembrane helix</keyword>
<dbReference type="EMBL" id="MU150419">
    <property type="protein sequence ID" value="KAF9456518.1"/>
    <property type="molecule type" value="Genomic_DNA"/>
</dbReference>
<organism evidence="2 3">
    <name type="scientific">Collybia nuda</name>
    <dbReference type="NCBI Taxonomy" id="64659"/>
    <lineage>
        <taxon>Eukaryota</taxon>
        <taxon>Fungi</taxon>
        <taxon>Dikarya</taxon>
        <taxon>Basidiomycota</taxon>
        <taxon>Agaricomycotina</taxon>
        <taxon>Agaricomycetes</taxon>
        <taxon>Agaricomycetidae</taxon>
        <taxon>Agaricales</taxon>
        <taxon>Tricholomatineae</taxon>
        <taxon>Clitocybaceae</taxon>
        <taxon>Collybia</taxon>
    </lineage>
</organism>
<proteinExistence type="predicted"/>
<feature type="transmembrane region" description="Helical" evidence="1">
    <location>
        <begin position="48"/>
        <end position="69"/>
    </location>
</feature>